<keyword evidence="1" id="KW-1133">Transmembrane helix</keyword>
<keyword evidence="1" id="KW-0472">Membrane</keyword>
<accession>A0A383D4D3</accession>
<organism evidence="2">
    <name type="scientific">marine metagenome</name>
    <dbReference type="NCBI Taxonomy" id="408172"/>
    <lineage>
        <taxon>unclassified sequences</taxon>
        <taxon>metagenomes</taxon>
        <taxon>ecological metagenomes</taxon>
    </lineage>
</organism>
<dbReference type="EMBL" id="UINC01214158">
    <property type="protein sequence ID" value="SVE39261.1"/>
    <property type="molecule type" value="Genomic_DNA"/>
</dbReference>
<feature type="transmembrane region" description="Helical" evidence="1">
    <location>
        <begin position="52"/>
        <end position="73"/>
    </location>
</feature>
<proteinExistence type="predicted"/>
<dbReference type="AlphaFoldDB" id="A0A383D4D3"/>
<protein>
    <submittedName>
        <fullName evidence="2">Uncharacterized protein</fullName>
    </submittedName>
</protein>
<keyword evidence="1" id="KW-0812">Transmembrane</keyword>
<feature type="transmembrane region" description="Helical" evidence="1">
    <location>
        <begin position="12"/>
        <end position="32"/>
    </location>
</feature>
<gene>
    <name evidence="2" type="ORF">METZ01_LOCUS492115</name>
</gene>
<evidence type="ECO:0000256" key="1">
    <source>
        <dbReference type="SAM" id="Phobius"/>
    </source>
</evidence>
<sequence>MNFKEWNIKKGLKRIWIVGSVLVPFILMATGFVNDIDGFYGRGDILEFLSVVTYFVVSIGLWWGLLYLGFWIARGFVNDDNKKVGF</sequence>
<evidence type="ECO:0000313" key="2">
    <source>
        <dbReference type="EMBL" id="SVE39261.1"/>
    </source>
</evidence>
<reference evidence="2" key="1">
    <citation type="submission" date="2018-05" db="EMBL/GenBank/DDBJ databases">
        <authorList>
            <person name="Lanie J.A."/>
            <person name="Ng W.-L."/>
            <person name="Kazmierczak K.M."/>
            <person name="Andrzejewski T.M."/>
            <person name="Davidsen T.M."/>
            <person name="Wayne K.J."/>
            <person name="Tettelin H."/>
            <person name="Glass J.I."/>
            <person name="Rusch D."/>
            <person name="Podicherti R."/>
            <person name="Tsui H.-C.T."/>
            <person name="Winkler M.E."/>
        </authorList>
    </citation>
    <scope>NUCLEOTIDE SEQUENCE</scope>
</reference>
<name>A0A383D4D3_9ZZZZ</name>